<dbReference type="AlphaFoldDB" id="A0A412PD40"/>
<reference evidence="1 2" key="1">
    <citation type="submission" date="2018-08" db="EMBL/GenBank/DDBJ databases">
        <title>A genome reference for cultivated species of the human gut microbiota.</title>
        <authorList>
            <person name="Zou Y."/>
            <person name="Xue W."/>
            <person name="Luo G."/>
        </authorList>
    </citation>
    <scope>NUCLEOTIDE SEQUENCE [LARGE SCALE GENOMIC DNA]</scope>
    <source>
        <strain evidence="1 2">AF18-46</strain>
    </source>
</reference>
<dbReference type="RefSeq" id="WP_118765016.1">
    <property type="nucleotide sequence ID" value="NZ_CABJCF010000003.1"/>
</dbReference>
<organism evidence="1 2">
    <name type="scientific">Solobacterium moorei</name>
    <dbReference type="NCBI Taxonomy" id="102148"/>
    <lineage>
        <taxon>Bacteria</taxon>
        <taxon>Bacillati</taxon>
        <taxon>Bacillota</taxon>
        <taxon>Erysipelotrichia</taxon>
        <taxon>Erysipelotrichales</taxon>
        <taxon>Erysipelotrichaceae</taxon>
        <taxon>Solobacterium</taxon>
    </lineage>
</organism>
<gene>
    <name evidence="1" type="ORF">DWX20_07260</name>
</gene>
<dbReference type="EMBL" id="QRWX01000003">
    <property type="protein sequence ID" value="RGT54959.1"/>
    <property type="molecule type" value="Genomic_DNA"/>
</dbReference>
<protein>
    <submittedName>
        <fullName evidence="1">Uncharacterized protein</fullName>
    </submittedName>
</protein>
<comment type="caution">
    <text evidence="1">The sequence shown here is derived from an EMBL/GenBank/DDBJ whole genome shotgun (WGS) entry which is preliminary data.</text>
</comment>
<sequence>MANMLGFAYPFPTKDLAYQELTYDYCYNKIKKEDKQRIVDEAWKKGEETAKEVFAKFNGSYDFRKICAESGLQLNDKDTDYVVGNQRYFSDYVSGTNQINLYLKSIAKWAEENQLSMDDAINLILSHEYFHFMEMNMIGQLSKSYEVPMLVIGKFKLGKTGIHALSEIGAHGFAHQYYLLATK</sequence>
<accession>A0A412PD40</accession>
<evidence type="ECO:0000313" key="2">
    <source>
        <dbReference type="Proteomes" id="UP000284731"/>
    </source>
</evidence>
<proteinExistence type="predicted"/>
<evidence type="ECO:0000313" key="1">
    <source>
        <dbReference type="EMBL" id="RGT54959.1"/>
    </source>
</evidence>
<dbReference type="Proteomes" id="UP000284731">
    <property type="component" value="Unassembled WGS sequence"/>
</dbReference>
<name>A0A412PD40_9FIRM</name>